<dbReference type="EMBL" id="BMFG01000005">
    <property type="protein sequence ID" value="GGD26682.1"/>
    <property type="molecule type" value="Genomic_DNA"/>
</dbReference>
<comment type="caution">
    <text evidence="2">The sequence shown here is derived from an EMBL/GenBank/DDBJ whole genome shotgun (WGS) entry which is preliminary data.</text>
</comment>
<reference evidence="2" key="1">
    <citation type="journal article" date="2014" name="Int. J. Syst. Evol. Microbiol.">
        <title>Complete genome sequence of Corynebacterium casei LMG S-19264T (=DSM 44701T), isolated from a smear-ripened cheese.</title>
        <authorList>
            <consortium name="US DOE Joint Genome Institute (JGI-PGF)"/>
            <person name="Walter F."/>
            <person name="Albersmeier A."/>
            <person name="Kalinowski J."/>
            <person name="Ruckert C."/>
        </authorList>
    </citation>
    <scope>NUCLEOTIDE SEQUENCE</scope>
    <source>
        <strain evidence="2">CGMCC 1.12506</strain>
    </source>
</reference>
<dbReference type="InterPro" id="IPR050570">
    <property type="entry name" value="Cell_wall_metabolism_enzyme"/>
</dbReference>
<feature type="domain" description="M23ase beta-sheet core" evidence="1">
    <location>
        <begin position="92"/>
        <end position="191"/>
    </location>
</feature>
<accession>A0A917DCJ8</accession>
<proteinExistence type="predicted"/>
<dbReference type="SUPFAM" id="SSF51261">
    <property type="entry name" value="Duplicated hybrid motif"/>
    <property type="match status" value="1"/>
</dbReference>
<dbReference type="RefSeq" id="WP_188362050.1">
    <property type="nucleotide sequence ID" value="NZ_BMFG01000005.1"/>
</dbReference>
<evidence type="ECO:0000259" key="1">
    <source>
        <dbReference type="Pfam" id="PF01551"/>
    </source>
</evidence>
<dbReference type="Proteomes" id="UP000625735">
    <property type="component" value="Unassembled WGS sequence"/>
</dbReference>
<dbReference type="GO" id="GO:0004222">
    <property type="term" value="F:metalloendopeptidase activity"/>
    <property type="evidence" value="ECO:0007669"/>
    <property type="project" value="TreeGrafter"/>
</dbReference>
<dbReference type="InterPro" id="IPR011055">
    <property type="entry name" value="Dup_hybrid_motif"/>
</dbReference>
<evidence type="ECO:0000313" key="2">
    <source>
        <dbReference type="EMBL" id="GGD26682.1"/>
    </source>
</evidence>
<gene>
    <name evidence="2" type="ORF">GCM10011343_16150</name>
</gene>
<dbReference type="Pfam" id="PF01551">
    <property type="entry name" value="Peptidase_M23"/>
    <property type="match status" value="1"/>
</dbReference>
<organism evidence="2 3">
    <name type="scientific">Flavobacterium orientale</name>
    <dbReference type="NCBI Taxonomy" id="1756020"/>
    <lineage>
        <taxon>Bacteria</taxon>
        <taxon>Pseudomonadati</taxon>
        <taxon>Bacteroidota</taxon>
        <taxon>Flavobacteriia</taxon>
        <taxon>Flavobacteriales</taxon>
        <taxon>Flavobacteriaceae</taxon>
        <taxon>Flavobacterium</taxon>
    </lineage>
</organism>
<dbReference type="AlphaFoldDB" id="A0A917DCJ8"/>
<dbReference type="CDD" id="cd12797">
    <property type="entry name" value="M23_peptidase"/>
    <property type="match status" value="1"/>
</dbReference>
<dbReference type="InterPro" id="IPR016047">
    <property type="entry name" value="M23ase_b-sheet_dom"/>
</dbReference>
<evidence type="ECO:0000313" key="3">
    <source>
        <dbReference type="Proteomes" id="UP000625735"/>
    </source>
</evidence>
<dbReference type="PANTHER" id="PTHR21666">
    <property type="entry name" value="PEPTIDASE-RELATED"/>
    <property type="match status" value="1"/>
</dbReference>
<dbReference type="PANTHER" id="PTHR21666:SF270">
    <property type="entry name" value="MUREIN HYDROLASE ACTIVATOR ENVC"/>
    <property type="match status" value="1"/>
</dbReference>
<reference evidence="2" key="2">
    <citation type="submission" date="2020-09" db="EMBL/GenBank/DDBJ databases">
        <authorList>
            <person name="Sun Q."/>
            <person name="Zhou Y."/>
        </authorList>
    </citation>
    <scope>NUCLEOTIDE SEQUENCE</scope>
    <source>
        <strain evidence="2">CGMCC 1.12506</strain>
    </source>
</reference>
<sequence length="227" mass="25564">MQNLISLFETIESVQVIDSSISYTDYFPIDLSINSALLANGKPENATEYEVLINNYLQQNKAKVAYGGYCEHRNLYRRSTVFNNTTTDERNIHIGLDLWIAAGTSVLAALDGKVHSFQYNSSFGDYGPTIILEHEINNQKFYTLYGHLSLESLENLKINQEFKKGTIIATLGDATVNGDYAPHLHFQIITDIQNYKGDYPGVCSSNDLSFYKENCPDPNLLLKINTN</sequence>
<keyword evidence="3" id="KW-1185">Reference proteome</keyword>
<name>A0A917DCJ8_9FLAO</name>
<protein>
    <recommendedName>
        <fullName evidence="1">M23ase beta-sheet core domain-containing protein</fullName>
    </recommendedName>
</protein>
<dbReference type="Gene3D" id="2.70.70.10">
    <property type="entry name" value="Glucose Permease (Domain IIA)"/>
    <property type="match status" value="1"/>
</dbReference>